<dbReference type="InterPro" id="IPR008949">
    <property type="entry name" value="Isoprenoid_synthase_dom_sf"/>
</dbReference>
<dbReference type="Proteomes" id="UP001050691">
    <property type="component" value="Unassembled WGS sequence"/>
</dbReference>
<protein>
    <submittedName>
        <fullName evidence="1">Uncharacterized protein</fullName>
    </submittedName>
</protein>
<name>A0AAV5AL55_9AGAM</name>
<gene>
    <name evidence="1" type="ORF">Clacol_007866</name>
</gene>
<organism evidence="1 2">
    <name type="scientific">Clathrus columnatus</name>
    <dbReference type="NCBI Taxonomy" id="1419009"/>
    <lineage>
        <taxon>Eukaryota</taxon>
        <taxon>Fungi</taxon>
        <taxon>Dikarya</taxon>
        <taxon>Basidiomycota</taxon>
        <taxon>Agaricomycotina</taxon>
        <taxon>Agaricomycetes</taxon>
        <taxon>Phallomycetidae</taxon>
        <taxon>Phallales</taxon>
        <taxon>Clathraceae</taxon>
        <taxon>Clathrus</taxon>
    </lineage>
</organism>
<dbReference type="Gene3D" id="1.10.600.10">
    <property type="entry name" value="Farnesyl Diphosphate Synthase"/>
    <property type="match status" value="1"/>
</dbReference>
<sequence>MTGQHSTAISFLQPKYQEWQADMEFVPTNINPVNEALENHMKTFAIYVDDKVAKDPVPFQEFGARLLRRQPQLDLILNVFTEVLDRMWDLYDPLAASTILNSTLAFVTGCCIEPELENLPRIQGVERFSWYI</sequence>
<dbReference type="AlphaFoldDB" id="A0AAV5AL55"/>
<dbReference type="EMBL" id="BPWL01000009">
    <property type="protein sequence ID" value="GJJ13610.1"/>
    <property type="molecule type" value="Genomic_DNA"/>
</dbReference>
<evidence type="ECO:0000313" key="1">
    <source>
        <dbReference type="EMBL" id="GJJ13610.1"/>
    </source>
</evidence>
<comment type="caution">
    <text evidence="1">The sequence shown here is derived from an EMBL/GenBank/DDBJ whole genome shotgun (WGS) entry which is preliminary data.</text>
</comment>
<accession>A0AAV5AL55</accession>
<keyword evidence="2" id="KW-1185">Reference proteome</keyword>
<reference evidence="1" key="1">
    <citation type="submission" date="2021-10" db="EMBL/GenBank/DDBJ databases">
        <title>De novo Genome Assembly of Clathrus columnatus (Basidiomycota, Fungi) Using Illumina and Nanopore Sequence Data.</title>
        <authorList>
            <person name="Ogiso-Tanaka E."/>
            <person name="Itagaki H."/>
            <person name="Hosoya T."/>
            <person name="Hosaka K."/>
        </authorList>
    </citation>
    <scope>NUCLEOTIDE SEQUENCE</scope>
    <source>
        <strain evidence="1">MO-923</strain>
    </source>
</reference>
<evidence type="ECO:0000313" key="2">
    <source>
        <dbReference type="Proteomes" id="UP001050691"/>
    </source>
</evidence>
<proteinExistence type="predicted"/>